<organism evidence="2 3">
    <name type="scientific">Pseudonocardia parietis</name>
    <dbReference type="NCBI Taxonomy" id="570936"/>
    <lineage>
        <taxon>Bacteria</taxon>
        <taxon>Bacillati</taxon>
        <taxon>Actinomycetota</taxon>
        <taxon>Actinomycetes</taxon>
        <taxon>Pseudonocardiales</taxon>
        <taxon>Pseudonocardiaceae</taxon>
        <taxon>Pseudonocardia</taxon>
    </lineage>
</organism>
<dbReference type="Proteomes" id="UP001519295">
    <property type="component" value="Unassembled WGS sequence"/>
</dbReference>
<proteinExistence type="predicted"/>
<evidence type="ECO:0000256" key="1">
    <source>
        <dbReference type="SAM" id="MobiDB-lite"/>
    </source>
</evidence>
<dbReference type="SUPFAM" id="SSF50129">
    <property type="entry name" value="GroES-like"/>
    <property type="match status" value="1"/>
</dbReference>
<comment type="caution">
    <text evidence="2">The sequence shown here is derived from an EMBL/GenBank/DDBJ whole genome shotgun (WGS) entry which is preliminary data.</text>
</comment>
<feature type="region of interest" description="Disordered" evidence="1">
    <location>
        <begin position="1"/>
        <end position="23"/>
    </location>
</feature>
<reference evidence="2 3" key="1">
    <citation type="submission" date="2021-03" db="EMBL/GenBank/DDBJ databases">
        <title>Sequencing the genomes of 1000 actinobacteria strains.</title>
        <authorList>
            <person name="Klenk H.-P."/>
        </authorList>
    </citation>
    <scope>NUCLEOTIDE SEQUENCE [LARGE SCALE GENOMIC DNA]</scope>
    <source>
        <strain evidence="2 3">DSM 45256</strain>
    </source>
</reference>
<evidence type="ECO:0000313" key="2">
    <source>
        <dbReference type="EMBL" id="MBP2368477.1"/>
    </source>
</evidence>
<sequence length="48" mass="4672">MKITTAVAREMPTPVPAVPGHEGAGVAEAVSGSTAGTGVEPVVVMGRV</sequence>
<gene>
    <name evidence="2" type="ORF">JOF36_004173</name>
</gene>
<protein>
    <submittedName>
        <fullName evidence="2">Zn-dependent alcohol dehydrogenase</fullName>
    </submittedName>
</protein>
<name>A0ABS4VX36_9PSEU</name>
<evidence type="ECO:0000313" key="3">
    <source>
        <dbReference type="Proteomes" id="UP001519295"/>
    </source>
</evidence>
<dbReference type="EMBL" id="JAGINU010000001">
    <property type="protein sequence ID" value="MBP2368477.1"/>
    <property type="molecule type" value="Genomic_DNA"/>
</dbReference>
<accession>A0ABS4VX36</accession>
<dbReference type="InterPro" id="IPR011032">
    <property type="entry name" value="GroES-like_sf"/>
</dbReference>
<dbReference type="RefSeq" id="WP_210029660.1">
    <property type="nucleotide sequence ID" value="NZ_JAGINU010000001.1"/>
</dbReference>
<keyword evidence="3" id="KW-1185">Reference proteome</keyword>